<feature type="compositionally biased region" description="Low complexity" evidence="1">
    <location>
        <begin position="52"/>
        <end position="61"/>
    </location>
</feature>
<keyword evidence="3" id="KW-1185">Reference proteome</keyword>
<evidence type="ECO:0000313" key="3">
    <source>
        <dbReference type="Proteomes" id="UP001359485"/>
    </source>
</evidence>
<gene>
    <name evidence="2" type="ORF">RUM44_000126</name>
</gene>
<comment type="caution">
    <text evidence="2">The sequence shown here is derived from an EMBL/GenBank/DDBJ whole genome shotgun (WGS) entry which is preliminary data.</text>
</comment>
<feature type="compositionally biased region" description="Basic and acidic residues" evidence="1">
    <location>
        <begin position="62"/>
        <end position="81"/>
    </location>
</feature>
<feature type="region of interest" description="Disordered" evidence="1">
    <location>
        <begin position="33"/>
        <end position="110"/>
    </location>
</feature>
<evidence type="ECO:0000313" key="2">
    <source>
        <dbReference type="EMBL" id="KAK6634879.1"/>
    </source>
</evidence>
<organism evidence="2 3">
    <name type="scientific">Polyplax serrata</name>
    <name type="common">Common mouse louse</name>
    <dbReference type="NCBI Taxonomy" id="468196"/>
    <lineage>
        <taxon>Eukaryota</taxon>
        <taxon>Metazoa</taxon>
        <taxon>Ecdysozoa</taxon>
        <taxon>Arthropoda</taxon>
        <taxon>Hexapoda</taxon>
        <taxon>Insecta</taxon>
        <taxon>Pterygota</taxon>
        <taxon>Neoptera</taxon>
        <taxon>Paraneoptera</taxon>
        <taxon>Psocodea</taxon>
        <taxon>Troctomorpha</taxon>
        <taxon>Phthiraptera</taxon>
        <taxon>Anoplura</taxon>
        <taxon>Polyplacidae</taxon>
        <taxon>Polyplax</taxon>
    </lineage>
</organism>
<dbReference type="EMBL" id="JAWJWF010000003">
    <property type="protein sequence ID" value="KAK6634879.1"/>
    <property type="molecule type" value="Genomic_DNA"/>
</dbReference>
<dbReference type="Proteomes" id="UP001359485">
    <property type="component" value="Unassembled WGS sequence"/>
</dbReference>
<sequence>MMNRKDEKLQSPRGLMELLYNGVILAVLGAVTGNPTPEIIKNERECLRRPRPAGTTRPARATGDEQSKQSESEHEMNRNSGDEEEEEEEKNERQRANENPESTALDKTKE</sequence>
<proteinExistence type="predicted"/>
<reference evidence="2 3" key="1">
    <citation type="submission" date="2023-09" db="EMBL/GenBank/DDBJ databases">
        <title>Genomes of two closely related lineages of the louse Polyplax serrata with different host specificities.</title>
        <authorList>
            <person name="Martinu J."/>
            <person name="Tarabai H."/>
            <person name="Stefka J."/>
            <person name="Hypsa V."/>
        </authorList>
    </citation>
    <scope>NUCLEOTIDE SEQUENCE [LARGE SCALE GENOMIC DNA]</scope>
    <source>
        <strain evidence="2">98ZLc_SE</strain>
    </source>
</reference>
<feature type="compositionally biased region" description="Basic and acidic residues" evidence="1">
    <location>
        <begin position="90"/>
        <end position="110"/>
    </location>
</feature>
<name>A0ABR1B4L7_POLSC</name>
<accession>A0ABR1B4L7</accession>
<evidence type="ECO:0000256" key="1">
    <source>
        <dbReference type="SAM" id="MobiDB-lite"/>
    </source>
</evidence>
<protein>
    <submittedName>
        <fullName evidence="2">Uncharacterized protein</fullName>
    </submittedName>
</protein>